<dbReference type="InterPro" id="IPR054126">
    <property type="entry name" value="CprB_TetR_C"/>
</dbReference>
<dbReference type="SUPFAM" id="SSF46689">
    <property type="entry name" value="Homeodomain-like"/>
    <property type="match status" value="1"/>
</dbReference>
<keyword evidence="5" id="KW-1185">Reference proteome</keyword>
<dbReference type="Pfam" id="PF00440">
    <property type="entry name" value="TetR_N"/>
    <property type="match status" value="1"/>
</dbReference>
<organism evidence="4 5">
    <name type="scientific">Microbacterium paludicola</name>
    <dbReference type="NCBI Taxonomy" id="300019"/>
    <lineage>
        <taxon>Bacteria</taxon>
        <taxon>Bacillati</taxon>
        <taxon>Actinomycetota</taxon>
        <taxon>Actinomycetes</taxon>
        <taxon>Micrococcales</taxon>
        <taxon>Microbacteriaceae</taxon>
        <taxon>Microbacterium</taxon>
    </lineage>
</organism>
<feature type="DNA-binding region" description="H-T-H motif" evidence="2">
    <location>
        <begin position="31"/>
        <end position="50"/>
    </location>
</feature>
<dbReference type="InterPro" id="IPR036271">
    <property type="entry name" value="Tet_transcr_reg_TetR-rel_C_sf"/>
</dbReference>
<sequence>MGKQQRSGETREALLESGSRVFATIPFDKARIADVIEPLGVTQGAFYFHFENKHELALEIIRREHAMMVDLSERVLSSAGGGLAGLHEVSTGLAELVRADVTVQAGLRLTSHTPEEFPEFLGASFTMWNDAIGKVLLRAQRAGEVRSDVEIEAASRFVVATFVGVQEISAIATRWADLDERIREVSSLAIRGIATDEGYEAFTASLSPTAAR</sequence>
<proteinExistence type="predicted"/>
<dbReference type="PANTHER" id="PTHR43479">
    <property type="entry name" value="ACREF/ENVCD OPERON REPRESSOR-RELATED"/>
    <property type="match status" value="1"/>
</dbReference>
<dbReference type="InterPro" id="IPR009057">
    <property type="entry name" value="Homeodomain-like_sf"/>
</dbReference>
<gene>
    <name evidence="4" type="ORF">QE367_000082</name>
</gene>
<dbReference type="Proteomes" id="UP001260188">
    <property type="component" value="Unassembled WGS sequence"/>
</dbReference>
<dbReference type="EMBL" id="JAVIZA010000001">
    <property type="protein sequence ID" value="MDR6165878.1"/>
    <property type="molecule type" value="Genomic_DNA"/>
</dbReference>
<feature type="domain" description="HTH tetR-type" evidence="3">
    <location>
        <begin position="8"/>
        <end position="68"/>
    </location>
</feature>
<dbReference type="InterPro" id="IPR001647">
    <property type="entry name" value="HTH_TetR"/>
</dbReference>
<dbReference type="PANTHER" id="PTHR43479:SF11">
    <property type="entry name" value="ACREF_ENVCD OPERON REPRESSOR-RELATED"/>
    <property type="match status" value="1"/>
</dbReference>
<dbReference type="Pfam" id="PF21935">
    <property type="entry name" value="TetR_C_45"/>
    <property type="match status" value="1"/>
</dbReference>
<accession>A0ABU1HYE9</accession>
<dbReference type="InterPro" id="IPR050624">
    <property type="entry name" value="HTH-type_Tx_Regulator"/>
</dbReference>
<dbReference type="SUPFAM" id="SSF48498">
    <property type="entry name" value="Tetracyclin repressor-like, C-terminal domain"/>
    <property type="match status" value="1"/>
</dbReference>
<dbReference type="Gene3D" id="1.10.357.10">
    <property type="entry name" value="Tetracycline Repressor, domain 2"/>
    <property type="match status" value="1"/>
</dbReference>
<evidence type="ECO:0000256" key="2">
    <source>
        <dbReference type="PROSITE-ProRule" id="PRU00335"/>
    </source>
</evidence>
<name>A0ABU1HYE9_9MICO</name>
<comment type="caution">
    <text evidence="4">The sequence shown here is derived from an EMBL/GenBank/DDBJ whole genome shotgun (WGS) entry which is preliminary data.</text>
</comment>
<evidence type="ECO:0000313" key="4">
    <source>
        <dbReference type="EMBL" id="MDR6165878.1"/>
    </source>
</evidence>
<dbReference type="PROSITE" id="PS50977">
    <property type="entry name" value="HTH_TETR_2"/>
    <property type="match status" value="1"/>
</dbReference>
<reference evidence="4 5" key="1">
    <citation type="submission" date="2023-08" db="EMBL/GenBank/DDBJ databases">
        <title>Functional and genomic diversity of the sorghum phyllosphere microbiome.</title>
        <authorList>
            <person name="Shade A."/>
        </authorList>
    </citation>
    <scope>NUCLEOTIDE SEQUENCE [LARGE SCALE GENOMIC DNA]</scope>
    <source>
        <strain evidence="4 5">SORGH_AS_0919</strain>
    </source>
</reference>
<evidence type="ECO:0000313" key="5">
    <source>
        <dbReference type="Proteomes" id="UP001260188"/>
    </source>
</evidence>
<protein>
    <submittedName>
        <fullName evidence="4">AcrR family transcriptional regulator</fullName>
    </submittedName>
</protein>
<evidence type="ECO:0000259" key="3">
    <source>
        <dbReference type="PROSITE" id="PS50977"/>
    </source>
</evidence>
<keyword evidence="1 2" id="KW-0238">DNA-binding</keyword>
<evidence type="ECO:0000256" key="1">
    <source>
        <dbReference type="ARBA" id="ARBA00023125"/>
    </source>
</evidence>